<dbReference type="InterPro" id="IPR033985">
    <property type="entry name" value="SusD-like_N"/>
</dbReference>
<reference evidence="8 9" key="1">
    <citation type="submission" date="2016-10" db="EMBL/GenBank/DDBJ databases">
        <authorList>
            <person name="de Groot N.N."/>
        </authorList>
    </citation>
    <scope>NUCLEOTIDE SEQUENCE [LARGE SCALE GENOMIC DNA]</scope>
    <source>
        <strain evidence="8 9">DSM 26130</strain>
    </source>
</reference>
<dbReference type="InterPro" id="IPR012944">
    <property type="entry name" value="SusD_RagB_dom"/>
</dbReference>
<evidence type="ECO:0000256" key="4">
    <source>
        <dbReference type="ARBA" id="ARBA00023136"/>
    </source>
</evidence>
<evidence type="ECO:0000256" key="2">
    <source>
        <dbReference type="ARBA" id="ARBA00006275"/>
    </source>
</evidence>
<dbReference type="SUPFAM" id="SSF48452">
    <property type="entry name" value="TPR-like"/>
    <property type="match status" value="1"/>
</dbReference>
<evidence type="ECO:0000256" key="1">
    <source>
        <dbReference type="ARBA" id="ARBA00004442"/>
    </source>
</evidence>
<comment type="similarity">
    <text evidence="2">Belongs to the SusD family.</text>
</comment>
<evidence type="ECO:0000256" key="3">
    <source>
        <dbReference type="ARBA" id="ARBA00022729"/>
    </source>
</evidence>
<dbReference type="CDD" id="cd08977">
    <property type="entry name" value="SusD"/>
    <property type="match status" value="1"/>
</dbReference>
<feature type="domain" description="SusD-like N-terminal" evidence="7">
    <location>
        <begin position="37"/>
        <end position="223"/>
    </location>
</feature>
<dbReference type="Proteomes" id="UP000198598">
    <property type="component" value="Unassembled WGS sequence"/>
</dbReference>
<evidence type="ECO:0000259" key="6">
    <source>
        <dbReference type="Pfam" id="PF07980"/>
    </source>
</evidence>
<evidence type="ECO:0000313" key="8">
    <source>
        <dbReference type="EMBL" id="SFD90967.1"/>
    </source>
</evidence>
<dbReference type="GO" id="GO:0009279">
    <property type="term" value="C:cell outer membrane"/>
    <property type="evidence" value="ECO:0007669"/>
    <property type="project" value="UniProtKB-SubCell"/>
</dbReference>
<dbReference type="Gene3D" id="1.25.40.390">
    <property type="match status" value="1"/>
</dbReference>
<comment type="subcellular location">
    <subcellularLocation>
        <location evidence="1">Cell outer membrane</location>
    </subcellularLocation>
</comment>
<name>A0A1I1W748_9BACT</name>
<accession>A0A1I1W748</accession>
<dbReference type="PROSITE" id="PS51257">
    <property type="entry name" value="PROKAR_LIPOPROTEIN"/>
    <property type="match status" value="1"/>
</dbReference>
<dbReference type="EMBL" id="FOLQ01000008">
    <property type="protein sequence ID" value="SFD90967.1"/>
    <property type="molecule type" value="Genomic_DNA"/>
</dbReference>
<feature type="domain" description="RagB/SusD" evidence="6">
    <location>
        <begin position="348"/>
        <end position="504"/>
    </location>
</feature>
<dbReference type="Pfam" id="PF07980">
    <property type="entry name" value="SusD_RagB"/>
    <property type="match status" value="1"/>
</dbReference>
<protein>
    <submittedName>
        <fullName evidence="8">Starch-binding associating with outer membrane</fullName>
    </submittedName>
</protein>
<evidence type="ECO:0000256" key="5">
    <source>
        <dbReference type="ARBA" id="ARBA00023237"/>
    </source>
</evidence>
<dbReference type="STRING" id="662367.SAMN05216167_108160"/>
<keyword evidence="5" id="KW-0998">Cell outer membrane</keyword>
<evidence type="ECO:0000313" key="9">
    <source>
        <dbReference type="Proteomes" id="UP000198598"/>
    </source>
</evidence>
<proteinExistence type="inferred from homology"/>
<gene>
    <name evidence="8" type="ORF">SAMN05216167_108160</name>
</gene>
<keyword evidence="9" id="KW-1185">Reference proteome</keyword>
<dbReference type="InterPro" id="IPR011990">
    <property type="entry name" value="TPR-like_helical_dom_sf"/>
</dbReference>
<dbReference type="RefSeq" id="WP_093829548.1">
    <property type="nucleotide sequence ID" value="NZ_FOLQ01000008.1"/>
</dbReference>
<keyword evidence="4" id="KW-0472">Membrane</keyword>
<organism evidence="8 9">
    <name type="scientific">Spirosoma endophyticum</name>
    <dbReference type="NCBI Taxonomy" id="662367"/>
    <lineage>
        <taxon>Bacteria</taxon>
        <taxon>Pseudomonadati</taxon>
        <taxon>Bacteroidota</taxon>
        <taxon>Cytophagia</taxon>
        <taxon>Cytophagales</taxon>
        <taxon>Cytophagaceae</taxon>
        <taxon>Spirosoma</taxon>
    </lineage>
</organism>
<dbReference type="Pfam" id="PF14322">
    <property type="entry name" value="SusD-like_3"/>
    <property type="match status" value="1"/>
</dbReference>
<keyword evidence="3" id="KW-0732">Signal</keyword>
<evidence type="ECO:0000259" key="7">
    <source>
        <dbReference type="Pfam" id="PF14322"/>
    </source>
</evidence>
<dbReference type="OrthoDB" id="9792139at2"/>
<sequence length="504" mass="54911">MNLSVKPIIYAVGLTLALIVGGCNPDNLNVAPGSPTEDSYFKSELDFEALVRGIYAKQSELYGYRAGNYVHAVRHLPGDDITTTGSNPLETFASLQPAVGTPSNYYATLYRIIYRANTALDKISGVADGVYLTAGLKNRHRGEALFMRGLSYFWLANTFGTSPLRTERLESLEDVAAPSVADGQLLDQAITDFTEAASLLPETWDAANAGRATSNAANGMLGKCLVFRATINKTTADYSAAISAFAKIKNRSLVADFADNFAADRENNVESLFEFQASRPPSTDNTSLPDDFEPGGVGSTSGYWGFYEPNNSLLFGTARFIATKKLLAAFDPADPRREVTLNPANRDIRKYWTRDQKTSNPGASANNARILRLADVLLLQAEAIVQSGGSMADAVALVNQVRTRARNMKTGGTVPANLPTTLTVVEAMDAIRNERFVELAGEESHRWFDLRRWHKGGQINLASGFDFSSDQPTQFGFDVNKNLLFPIPLSETDNNPNVKQNPGY</sequence>
<dbReference type="AlphaFoldDB" id="A0A1I1W748"/>